<name>M0LPX6_9EURY</name>
<keyword evidence="4" id="KW-1185">Reference proteome</keyword>
<feature type="region of interest" description="Disordered" evidence="2">
    <location>
        <begin position="1"/>
        <end position="44"/>
    </location>
</feature>
<comment type="caution">
    <text evidence="3">The sequence shown here is derived from an EMBL/GenBank/DDBJ whole genome shotgun (WGS) entry which is preliminary data.</text>
</comment>
<dbReference type="AlphaFoldDB" id="M0LPX6"/>
<organism evidence="3 4">
    <name type="scientific">Halobiforma nitratireducens JCM 10879</name>
    <dbReference type="NCBI Taxonomy" id="1227454"/>
    <lineage>
        <taxon>Archaea</taxon>
        <taxon>Methanobacteriati</taxon>
        <taxon>Methanobacteriota</taxon>
        <taxon>Stenosarchaea group</taxon>
        <taxon>Halobacteria</taxon>
        <taxon>Halobacteriales</taxon>
        <taxon>Natrialbaceae</taxon>
        <taxon>Halobiforma</taxon>
    </lineage>
</organism>
<dbReference type="EMBL" id="AOMA01000133">
    <property type="protein sequence ID" value="EMA34494.1"/>
    <property type="molecule type" value="Genomic_DNA"/>
</dbReference>
<dbReference type="Proteomes" id="UP000011607">
    <property type="component" value="Unassembled WGS sequence"/>
</dbReference>
<feature type="non-terminal residue" evidence="3">
    <location>
        <position position="1"/>
    </location>
</feature>
<evidence type="ECO:0000256" key="1">
    <source>
        <dbReference type="SAM" id="Coils"/>
    </source>
</evidence>
<feature type="coiled-coil region" evidence="1">
    <location>
        <begin position="161"/>
        <end position="195"/>
    </location>
</feature>
<accession>M0LPX6</accession>
<protein>
    <submittedName>
        <fullName evidence="3">Uncharacterized protein</fullName>
    </submittedName>
</protein>
<evidence type="ECO:0000313" key="4">
    <source>
        <dbReference type="Proteomes" id="UP000011607"/>
    </source>
</evidence>
<sequence>RIKQQHGGAPISMMPQANADLEINPDPQLEREADQTAKEALSGEEPLTVSRMGTDVHIQRLDKQAGERIITQYRSALLEKTDLDEKELEEVEAEIGLDISDTEWTGSEMHDALNFKLLDEAEAVLDEVGDEITEMAAVKDGLEWHDDAQAMIDDLAGEDGVETDGEAIAELEGRKEQLESRADELKPILEQADAELQRLLGEESIRLTDEQKSAVEQAISEGADIAGGTVSSVVLNYLYGTGFDKTLVDLFESLLESEPTAFAAGAATVTAIYKGIKMARGYLGDSGDEVDEIIDTDDTERTRFD</sequence>
<proteinExistence type="predicted"/>
<reference evidence="3 4" key="1">
    <citation type="journal article" date="2014" name="PLoS Genet.">
        <title>Phylogenetically driven sequencing of extremely halophilic archaea reveals strategies for static and dynamic osmo-response.</title>
        <authorList>
            <person name="Becker E.A."/>
            <person name="Seitzer P.M."/>
            <person name="Tritt A."/>
            <person name="Larsen D."/>
            <person name="Krusor M."/>
            <person name="Yao A.I."/>
            <person name="Wu D."/>
            <person name="Madern D."/>
            <person name="Eisen J.A."/>
            <person name="Darling A.E."/>
            <person name="Facciotti M.T."/>
        </authorList>
    </citation>
    <scope>NUCLEOTIDE SEQUENCE [LARGE SCALE GENOMIC DNA]</scope>
    <source>
        <strain evidence="3 4">JCM 10879</strain>
    </source>
</reference>
<keyword evidence="1" id="KW-0175">Coiled coil</keyword>
<gene>
    <name evidence="3" type="ORF">C446_13519</name>
</gene>
<dbReference type="eggNOG" id="arCOG10869">
    <property type="taxonomic scope" value="Archaea"/>
</dbReference>
<evidence type="ECO:0000256" key="2">
    <source>
        <dbReference type="SAM" id="MobiDB-lite"/>
    </source>
</evidence>
<dbReference type="PATRIC" id="fig|1227454.3.peg.2776"/>
<feature type="compositionally biased region" description="Basic and acidic residues" evidence="2">
    <location>
        <begin position="28"/>
        <end position="37"/>
    </location>
</feature>
<evidence type="ECO:0000313" key="3">
    <source>
        <dbReference type="EMBL" id="EMA34494.1"/>
    </source>
</evidence>